<sequence length="142" mass="14808">MDDVTWGALALVLTALGGGYTYWAFRTRGPAAGTRGAALTLLPPALWLTGTLKMFTRIVDAITDWATHLVFSPAVWIGIILAGVSVVLFGVAGRLGGGKATTDAKNSPPVPGKLNAPKSRPAPAIDDDLSEIEAILKKRGIT</sequence>
<name>A0A2P2BWL2_9ZZZZ</name>
<evidence type="ECO:0000313" key="3">
    <source>
        <dbReference type="EMBL" id="CUR54138.1"/>
    </source>
</evidence>
<keyword evidence="2" id="KW-1133">Transmembrane helix</keyword>
<reference evidence="3" key="1">
    <citation type="submission" date="2015-08" db="EMBL/GenBank/DDBJ databases">
        <authorList>
            <person name="Babu N.S."/>
            <person name="Beckwith C.J."/>
            <person name="Beseler K.G."/>
            <person name="Brison A."/>
            <person name="Carone J.V."/>
            <person name="Caskin T.P."/>
            <person name="Diamond M."/>
            <person name="Durham M.E."/>
            <person name="Foxe J.M."/>
            <person name="Go M."/>
            <person name="Henderson B.A."/>
            <person name="Jones I.B."/>
            <person name="McGettigan J.A."/>
            <person name="Micheletti S.J."/>
            <person name="Nasrallah M.E."/>
            <person name="Ortiz D."/>
            <person name="Piller C.R."/>
            <person name="Privatt S.R."/>
            <person name="Schneider S.L."/>
            <person name="Sharp S."/>
            <person name="Smith T.C."/>
            <person name="Stanton J.D."/>
            <person name="Ullery H.E."/>
            <person name="Wilson R.J."/>
            <person name="Serrano M.G."/>
            <person name="Buck G."/>
            <person name="Lee V."/>
            <person name="Wang Y."/>
            <person name="Carvalho R."/>
            <person name="Voegtly L."/>
            <person name="Shi R."/>
            <person name="Duckworth R."/>
            <person name="Johnson A."/>
            <person name="Loviza R."/>
            <person name="Walstead R."/>
            <person name="Shah Z."/>
            <person name="Kiflezghi M."/>
            <person name="Wade K."/>
            <person name="Ball S.L."/>
            <person name="Bradley K.W."/>
            <person name="Asai D.J."/>
            <person name="Bowman C.A."/>
            <person name="Russell D.A."/>
            <person name="Pope W.H."/>
            <person name="Jacobs-Sera D."/>
            <person name="Hendrix R.W."/>
            <person name="Hatfull G.F."/>
        </authorList>
    </citation>
    <scope>NUCLEOTIDE SEQUENCE</scope>
</reference>
<gene>
    <name evidence="3" type="ORF">NOCA2120171</name>
</gene>
<evidence type="ECO:0000256" key="2">
    <source>
        <dbReference type="SAM" id="Phobius"/>
    </source>
</evidence>
<feature type="transmembrane region" description="Helical" evidence="2">
    <location>
        <begin position="6"/>
        <end position="25"/>
    </location>
</feature>
<evidence type="ECO:0008006" key="4">
    <source>
        <dbReference type="Google" id="ProtNLM"/>
    </source>
</evidence>
<feature type="transmembrane region" description="Helical" evidence="2">
    <location>
        <begin position="37"/>
        <end position="55"/>
    </location>
</feature>
<protein>
    <recommendedName>
        <fullName evidence="4">Cellulose synthase</fullName>
    </recommendedName>
</protein>
<keyword evidence="2" id="KW-0812">Transmembrane</keyword>
<keyword evidence="2" id="KW-0472">Membrane</keyword>
<proteinExistence type="predicted"/>
<dbReference type="EMBL" id="CZKA01000004">
    <property type="protein sequence ID" value="CUR54138.1"/>
    <property type="molecule type" value="Genomic_DNA"/>
</dbReference>
<accession>A0A2P2BWL2</accession>
<dbReference type="AlphaFoldDB" id="A0A2P2BWL2"/>
<feature type="transmembrane region" description="Helical" evidence="2">
    <location>
        <begin position="75"/>
        <end position="95"/>
    </location>
</feature>
<organism evidence="3">
    <name type="scientific">metagenome</name>
    <dbReference type="NCBI Taxonomy" id="256318"/>
    <lineage>
        <taxon>unclassified sequences</taxon>
        <taxon>metagenomes</taxon>
    </lineage>
</organism>
<feature type="region of interest" description="Disordered" evidence="1">
    <location>
        <begin position="97"/>
        <end position="123"/>
    </location>
</feature>
<evidence type="ECO:0000256" key="1">
    <source>
        <dbReference type="SAM" id="MobiDB-lite"/>
    </source>
</evidence>